<sequence length="486" mass="49968">MSDYLPPDHQQLLDAFLAYSESPAPADPPPPPQPVNAGPANAAANADAAMWDPAVLAALLGQPPALAPAPAAPAPAPQPPVAGSTLNDQVVAMLAQTIASNQHAQQVLLQKLDEQAAHAAMLARKLADVERRTASASASAGMMDVDTPLATVPSTPSAAAQTHPFLLQQQQQHQQQLQYHQQQLQQLQQAQKQQQQQVQQQQFSAHPYAAASAMSPAALAPAITYTPSHAFSRLSMHASHDAPFSPLTSPALHAGGPHMAVASALLPLPPSQLGGSMMPAAAATPALHQSHFGHPTPLALQQQQQQQVAQSALMGQPAQDPARPLVPATPAALMAGRIAPAPQPAPAPAPSIMMPPPSRTPSSTGKAPSPLPGSARVTTGRMSASPRPQLPSPTSTAPAVGGGTGGSIAAARKVSKVAKLAAAPYPRPSPRLAPNNNQSRSGSPPNGGGMPSPATMVPLPPATQSLPMCGHPYERWHGRRIGISDN</sequence>
<evidence type="ECO:0000256" key="1">
    <source>
        <dbReference type="SAM" id="Coils"/>
    </source>
</evidence>
<protein>
    <submittedName>
        <fullName evidence="3">Uncharacterized protein</fullName>
    </submittedName>
</protein>
<evidence type="ECO:0000313" key="4">
    <source>
        <dbReference type="Proteomes" id="UP000054350"/>
    </source>
</evidence>
<accession>A0A0L0S598</accession>
<feature type="coiled-coil region" evidence="1">
    <location>
        <begin position="170"/>
        <end position="204"/>
    </location>
</feature>
<feature type="compositionally biased region" description="Pro residues" evidence="2">
    <location>
        <begin position="341"/>
        <end position="359"/>
    </location>
</feature>
<feature type="region of interest" description="Disordered" evidence="2">
    <location>
        <begin position="420"/>
        <end position="471"/>
    </location>
</feature>
<reference evidence="3 4" key="1">
    <citation type="submission" date="2009-11" db="EMBL/GenBank/DDBJ databases">
        <title>Annotation of Allomyces macrogynus ATCC 38327.</title>
        <authorList>
            <consortium name="The Broad Institute Genome Sequencing Platform"/>
            <person name="Russ C."/>
            <person name="Cuomo C."/>
            <person name="Burger G."/>
            <person name="Gray M.W."/>
            <person name="Holland P.W.H."/>
            <person name="King N."/>
            <person name="Lang F.B.F."/>
            <person name="Roger A.J."/>
            <person name="Ruiz-Trillo I."/>
            <person name="Young S.K."/>
            <person name="Zeng Q."/>
            <person name="Gargeya S."/>
            <person name="Fitzgerald M."/>
            <person name="Haas B."/>
            <person name="Abouelleil A."/>
            <person name="Alvarado L."/>
            <person name="Arachchi H.M."/>
            <person name="Berlin A."/>
            <person name="Chapman S.B."/>
            <person name="Gearin G."/>
            <person name="Goldberg J."/>
            <person name="Griggs A."/>
            <person name="Gujja S."/>
            <person name="Hansen M."/>
            <person name="Heiman D."/>
            <person name="Howarth C."/>
            <person name="Larimer J."/>
            <person name="Lui A."/>
            <person name="MacDonald P.J.P."/>
            <person name="McCowen C."/>
            <person name="Montmayeur A."/>
            <person name="Murphy C."/>
            <person name="Neiman D."/>
            <person name="Pearson M."/>
            <person name="Priest M."/>
            <person name="Roberts A."/>
            <person name="Saif S."/>
            <person name="Shea T."/>
            <person name="Sisk P."/>
            <person name="Stolte C."/>
            <person name="Sykes S."/>
            <person name="Wortman J."/>
            <person name="Nusbaum C."/>
            <person name="Birren B."/>
        </authorList>
    </citation>
    <scope>NUCLEOTIDE SEQUENCE [LARGE SCALE GENOMIC DNA]</scope>
    <source>
        <strain evidence="3 4">ATCC 38327</strain>
    </source>
</reference>
<reference evidence="4" key="2">
    <citation type="submission" date="2009-11" db="EMBL/GenBank/DDBJ databases">
        <title>The Genome Sequence of Allomyces macrogynus strain ATCC 38327.</title>
        <authorList>
            <consortium name="The Broad Institute Genome Sequencing Platform"/>
            <person name="Russ C."/>
            <person name="Cuomo C."/>
            <person name="Shea T."/>
            <person name="Young S.K."/>
            <person name="Zeng Q."/>
            <person name="Koehrsen M."/>
            <person name="Haas B."/>
            <person name="Borodovsky M."/>
            <person name="Guigo R."/>
            <person name="Alvarado L."/>
            <person name="Berlin A."/>
            <person name="Borenstein D."/>
            <person name="Chen Z."/>
            <person name="Engels R."/>
            <person name="Freedman E."/>
            <person name="Gellesch M."/>
            <person name="Goldberg J."/>
            <person name="Griggs A."/>
            <person name="Gujja S."/>
            <person name="Heiman D."/>
            <person name="Hepburn T."/>
            <person name="Howarth C."/>
            <person name="Jen D."/>
            <person name="Larson L."/>
            <person name="Lewis B."/>
            <person name="Mehta T."/>
            <person name="Park D."/>
            <person name="Pearson M."/>
            <person name="Roberts A."/>
            <person name="Saif S."/>
            <person name="Shenoy N."/>
            <person name="Sisk P."/>
            <person name="Stolte C."/>
            <person name="Sykes S."/>
            <person name="Walk T."/>
            <person name="White J."/>
            <person name="Yandava C."/>
            <person name="Burger G."/>
            <person name="Gray M.W."/>
            <person name="Holland P.W.H."/>
            <person name="King N."/>
            <person name="Lang F.B.F."/>
            <person name="Roger A.J."/>
            <person name="Ruiz-Trillo I."/>
            <person name="Lander E."/>
            <person name="Nusbaum C."/>
        </authorList>
    </citation>
    <scope>NUCLEOTIDE SEQUENCE [LARGE SCALE GENOMIC DNA]</scope>
    <source>
        <strain evidence="4">ATCC 38327</strain>
    </source>
</reference>
<feature type="compositionally biased region" description="Low complexity" evidence="2">
    <location>
        <begin position="434"/>
        <end position="444"/>
    </location>
</feature>
<dbReference type="Proteomes" id="UP000054350">
    <property type="component" value="Unassembled WGS sequence"/>
</dbReference>
<feature type="region of interest" description="Disordered" evidence="2">
    <location>
        <begin position="302"/>
        <end position="323"/>
    </location>
</feature>
<gene>
    <name evidence="3" type="ORF">AMAG_04570</name>
</gene>
<organism evidence="3 4">
    <name type="scientific">Allomyces macrogynus (strain ATCC 38327)</name>
    <name type="common">Allomyces javanicus var. macrogynus</name>
    <dbReference type="NCBI Taxonomy" id="578462"/>
    <lineage>
        <taxon>Eukaryota</taxon>
        <taxon>Fungi</taxon>
        <taxon>Fungi incertae sedis</taxon>
        <taxon>Blastocladiomycota</taxon>
        <taxon>Blastocladiomycetes</taxon>
        <taxon>Blastocladiales</taxon>
        <taxon>Blastocladiaceae</taxon>
        <taxon>Allomyces</taxon>
    </lineage>
</organism>
<evidence type="ECO:0000256" key="2">
    <source>
        <dbReference type="SAM" id="MobiDB-lite"/>
    </source>
</evidence>
<feature type="compositionally biased region" description="Low complexity" evidence="2">
    <location>
        <begin position="302"/>
        <end position="313"/>
    </location>
</feature>
<dbReference type="EMBL" id="GG745332">
    <property type="protein sequence ID" value="KNE57713.1"/>
    <property type="molecule type" value="Genomic_DNA"/>
</dbReference>
<proteinExistence type="predicted"/>
<dbReference type="AlphaFoldDB" id="A0A0L0S598"/>
<name>A0A0L0S598_ALLM3</name>
<feature type="region of interest" description="Disordered" evidence="2">
    <location>
        <begin position="17"/>
        <end position="43"/>
    </location>
</feature>
<evidence type="ECO:0000313" key="3">
    <source>
        <dbReference type="EMBL" id="KNE57713.1"/>
    </source>
</evidence>
<keyword evidence="1" id="KW-0175">Coiled coil</keyword>
<feature type="region of interest" description="Disordered" evidence="2">
    <location>
        <begin position="339"/>
        <end position="407"/>
    </location>
</feature>
<keyword evidence="4" id="KW-1185">Reference proteome</keyword>
<dbReference type="VEuPathDB" id="FungiDB:AMAG_04570"/>
<feature type="compositionally biased region" description="Pro residues" evidence="2">
    <location>
        <begin position="25"/>
        <end position="34"/>
    </location>
</feature>